<evidence type="ECO:0000256" key="1">
    <source>
        <dbReference type="SAM" id="Phobius"/>
    </source>
</evidence>
<accession>A0A7G6E416</accession>
<keyword evidence="1" id="KW-1133">Transmembrane helix</keyword>
<dbReference type="AlphaFoldDB" id="A0A7G6E416"/>
<evidence type="ECO:0000313" key="3">
    <source>
        <dbReference type="Proteomes" id="UP000515847"/>
    </source>
</evidence>
<name>A0A7G6E416_THEFR</name>
<feature type="transmembrane region" description="Helical" evidence="1">
    <location>
        <begin position="63"/>
        <end position="82"/>
    </location>
</feature>
<proteinExistence type="predicted"/>
<dbReference type="EMBL" id="CP045798">
    <property type="protein sequence ID" value="QNB46820.1"/>
    <property type="molecule type" value="Genomic_DNA"/>
</dbReference>
<dbReference type="RefSeq" id="WP_034420212.1">
    <property type="nucleotide sequence ID" value="NZ_CP045798.1"/>
</dbReference>
<dbReference type="KEGG" id="tfr:BR63_11165"/>
<keyword evidence="1" id="KW-0812">Transmembrane</keyword>
<reference evidence="2 3" key="1">
    <citation type="journal article" date="2019" name="Front. Microbiol.">
        <title>Thermoanaerosceptrum fracticalcis gen. nov. sp. nov., a Novel Fumarate-Fermenting Microorganism From a Deep Fractured Carbonate Aquifer of the US Great Basin.</title>
        <authorList>
            <person name="Hamilton-Brehm S.D."/>
            <person name="Stewart L.E."/>
            <person name="Zavarin M."/>
            <person name="Caldwell M."/>
            <person name="Lawson P.A."/>
            <person name="Onstott T.C."/>
            <person name="Grzymski J."/>
            <person name="Neveux I."/>
            <person name="Lollar B.S."/>
            <person name="Russell C.E."/>
            <person name="Moser D.P."/>
        </authorList>
    </citation>
    <scope>NUCLEOTIDE SEQUENCE [LARGE SCALE GENOMIC DNA]</scope>
    <source>
        <strain evidence="2 3">DRI-13</strain>
    </source>
</reference>
<evidence type="ECO:0000313" key="2">
    <source>
        <dbReference type="EMBL" id="QNB46820.1"/>
    </source>
</evidence>
<organism evidence="2 3">
    <name type="scientific">Thermanaerosceptrum fracticalcis</name>
    <dbReference type="NCBI Taxonomy" id="1712410"/>
    <lineage>
        <taxon>Bacteria</taxon>
        <taxon>Bacillati</taxon>
        <taxon>Bacillota</taxon>
        <taxon>Clostridia</taxon>
        <taxon>Eubacteriales</taxon>
        <taxon>Peptococcaceae</taxon>
        <taxon>Thermanaerosceptrum</taxon>
    </lineage>
</organism>
<keyword evidence="3" id="KW-1185">Reference proteome</keyword>
<dbReference type="Proteomes" id="UP000515847">
    <property type="component" value="Chromosome"/>
</dbReference>
<gene>
    <name evidence="2" type="ORF">BR63_11165</name>
</gene>
<protein>
    <submittedName>
        <fullName evidence="2">Uncharacterized protein</fullName>
    </submittedName>
</protein>
<keyword evidence="1" id="KW-0472">Membrane</keyword>
<sequence>MAHEVCMHEKDWGIHQNKLENLEKCTEKLKVRQDEADKRMDDFEKAQVTKADFKEFRTDMMKLGAWAVFFLIAGQILVGWLSKIGVIQ</sequence>